<keyword evidence="3" id="KW-1185">Reference proteome</keyword>
<evidence type="ECO:0000313" key="3">
    <source>
        <dbReference type="Proteomes" id="UP000268084"/>
    </source>
</evidence>
<feature type="compositionally biased region" description="Polar residues" evidence="1">
    <location>
        <begin position="15"/>
        <end position="25"/>
    </location>
</feature>
<name>A0A3G8ZZ34_9ACTN</name>
<accession>A0A3G8ZZ34</accession>
<dbReference type="Proteomes" id="UP000268084">
    <property type="component" value="Chromosome"/>
</dbReference>
<sequence length="74" mass="7803">MLTPPGQLPMPASLPVSTATRTTAESAHAATDDLEIRATSQFAAQTKHPQRPSAVALHHDDGSTNKLSDQRSIA</sequence>
<dbReference type="KEGG" id="nak:EH165_12420"/>
<reference evidence="2 3" key="1">
    <citation type="submission" date="2018-11" db="EMBL/GenBank/DDBJ databases">
        <authorList>
            <person name="Da X."/>
        </authorList>
    </citation>
    <scope>NUCLEOTIDE SEQUENCE [LARGE SCALE GENOMIC DNA]</scope>
    <source>
        <strain evidence="2 3">S14-144</strain>
    </source>
</reference>
<proteinExistence type="predicted"/>
<reference evidence="2 3" key="2">
    <citation type="submission" date="2018-12" db="EMBL/GenBank/DDBJ databases">
        <title>Nakamurella antarcticus sp. nov., isolated from Antarctica South Shetland Islands soil.</title>
        <authorList>
            <person name="Peng F."/>
        </authorList>
    </citation>
    <scope>NUCLEOTIDE SEQUENCE [LARGE SCALE GENOMIC DNA]</scope>
    <source>
        <strain evidence="2 3">S14-144</strain>
    </source>
</reference>
<protein>
    <submittedName>
        <fullName evidence="2">Uncharacterized protein</fullName>
    </submittedName>
</protein>
<evidence type="ECO:0000256" key="1">
    <source>
        <dbReference type="SAM" id="MobiDB-lite"/>
    </source>
</evidence>
<dbReference type="EMBL" id="CP034170">
    <property type="protein sequence ID" value="AZI58821.1"/>
    <property type="molecule type" value="Genomic_DNA"/>
</dbReference>
<evidence type="ECO:0000313" key="2">
    <source>
        <dbReference type="EMBL" id="AZI58821.1"/>
    </source>
</evidence>
<gene>
    <name evidence="2" type="ORF">EH165_12420</name>
</gene>
<organism evidence="2 3">
    <name type="scientific">Nakamurella antarctica</name>
    <dbReference type="NCBI Taxonomy" id="1902245"/>
    <lineage>
        <taxon>Bacteria</taxon>
        <taxon>Bacillati</taxon>
        <taxon>Actinomycetota</taxon>
        <taxon>Actinomycetes</taxon>
        <taxon>Nakamurellales</taxon>
        <taxon>Nakamurellaceae</taxon>
        <taxon>Nakamurella</taxon>
    </lineage>
</organism>
<feature type="compositionally biased region" description="Polar residues" evidence="1">
    <location>
        <begin position="64"/>
        <end position="74"/>
    </location>
</feature>
<dbReference type="AlphaFoldDB" id="A0A3G8ZZ34"/>
<feature type="region of interest" description="Disordered" evidence="1">
    <location>
        <begin position="1"/>
        <end position="74"/>
    </location>
</feature>